<comment type="subcellular location">
    <subcellularLocation>
        <location evidence="1">Secreted</location>
    </subcellularLocation>
</comment>
<keyword evidence="8" id="KW-1185">Reference proteome</keyword>
<evidence type="ECO:0000256" key="1">
    <source>
        <dbReference type="ARBA" id="ARBA00004613"/>
    </source>
</evidence>
<dbReference type="Proteomes" id="UP000824890">
    <property type="component" value="Unassembled WGS sequence"/>
</dbReference>
<accession>A0ABQ8DVR8</accession>
<dbReference type="Pfam" id="PF06876">
    <property type="entry name" value="SCRL"/>
    <property type="match status" value="1"/>
</dbReference>
<proteinExistence type="inferred from homology"/>
<evidence type="ECO:0000256" key="3">
    <source>
        <dbReference type="ARBA" id="ARBA00022525"/>
    </source>
</evidence>
<evidence type="ECO:0000313" key="8">
    <source>
        <dbReference type="Proteomes" id="UP000824890"/>
    </source>
</evidence>
<keyword evidence="5" id="KW-1015">Disulfide bond</keyword>
<evidence type="ECO:0000313" key="7">
    <source>
        <dbReference type="EMBL" id="KAH0933425.1"/>
    </source>
</evidence>
<reference evidence="7 8" key="1">
    <citation type="submission" date="2021-05" db="EMBL/GenBank/DDBJ databases">
        <title>Genome Assembly of Synthetic Allotetraploid Brassica napus Reveals Homoeologous Exchanges between Subgenomes.</title>
        <authorList>
            <person name="Davis J.T."/>
        </authorList>
    </citation>
    <scope>NUCLEOTIDE SEQUENCE [LARGE SCALE GENOMIC DNA]</scope>
    <source>
        <strain evidence="8">cv. Da-Ae</strain>
        <tissue evidence="7">Seedling</tissue>
    </source>
</reference>
<dbReference type="InterPro" id="IPR010682">
    <property type="entry name" value="SCRL"/>
</dbReference>
<sequence length="100" mass="11071">MRLSVMLMVSCVLTFLILNNEVEVEAGMRKLGCDTLPSNYFGTCGKNGINLCVEDVKKMIVKNTGKALPKGYGVRCDKCIDQAPKPGYARMHQCVCKYDC</sequence>
<organism evidence="7 8">
    <name type="scientific">Brassica napus</name>
    <name type="common">Rape</name>
    <dbReference type="NCBI Taxonomy" id="3708"/>
    <lineage>
        <taxon>Eukaryota</taxon>
        <taxon>Viridiplantae</taxon>
        <taxon>Streptophyta</taxon>
        <taxon>Embryophyta</taxon>
        <taxon>Tracheophyta</taxon>
        <taxon>Spermatophyta</taxon>
        <taxon>Magnoliopsida</taxon>
        <taxon>eudicotyledons</taxon>
        <taxon>Gunneridae</taxon>
        <taxon>Pentapetalae</taxon>
        <taxon>rosids</taxon>
        <taxon>malvids</taxon>
        <taxon>Brassicales</taxon>
        <taxon>Brassicaceae</taxon>
        <taxon>Brassiceae</taxon>
        <taxon>Brassica</taxon>
    </lineage>
</organism>
<evidence type="ECO:0000256" key="6">
    <source>
        <dbReference type="SAM" id="SignalP"/>
    </source>
</evidence>
<keyword evidence="4 6" id="KW-0732">Signal</keyword>
<comment type="caution">
    <text evidence="7">The sequence shown here is derived from an EMBL/GenBank/DDBJ whole genome shotgun (WGS) entry which is preliminary data.</text>
</comment>
<dbReference type="EMBL" id="JAGKQM010000003">
    <property type="protein sequence ID" value="KAH0933425.1"/>
    <property type="molecule type" value="Genomic_DNA"/>
</dbReference>
<feature type="signal peptide" evidence="6">
    <location>
        <begin position="1"/>
        <end position="26"/>
    </location>
</feature>
<evidence type="ECO:0000256" key="5">
    <source>
        <dbReference type="ARBA" id="ARBA00023157"/>
    </source>
</evidence>
<protein>
    <submittedName>
        <fullName evidence="7">Uncharacterized protein</fullName>
    </submittedName>
</protein>
<name>A0ABQ8DVR8_BRANA</name>
<comment type="similarity">
    <text evidence="2">Belongs to the DEFL family.</text>
</comment>
<keyword evidence="3" id="KW-0964">Secreted</keyword>
<evidence type="ECO:0000256" key="4">
    <source>
        <dbReference type="ARBA" id="ARBA00022729"/>
    </source>
</evidence>
<evidence type="ECO:0000256" key="2">
    <source>
        <dbReference type="ARBA" id="ARBA00006722"/>
    </source>
</evidence>
<gene>
    <name evidence="7" type="ORF">HID58_010542</name>
</gene>
<feature type="chain" id="PRO_5046851455" evidence="6">
    <location>
        <begin position="27"/>
        <end position="100"/>
    </location>
</feature>